<keyword evidence="2" id="KW-1185">Reference proteome</keyword>
<comment type="caution">
    <text evidence="1">The sequence shown here is derived from an EMBL/GenBank/DDBJ whole genome shotgun (WGS) entry which is preliminary data.</text>
</comment>
<evidence type="ECO:0000313" key="2">
    <source>
        <dbReference type="Proteomes" id="UP001647509"/>
    </source>
</evidence>
<name>A0ACC5UCC5_9FLAO</name>
<reference evidence="1" key="1">
    <citation type="submission" date="2021-05" db="EMBL/GenBank/DDBJ databases">
        <title>Draft genomes of bacteria isolated from model marine particles.</title>
        <authorList>
            <person name="Datta M.S."/>
            <person name="Schwartzman J.A."/>
            <person name="Enke T.N."/>
            <person name="Saavedra J."/>
            <person name="Cermak N."/>
            <person name="Cordero O.X."/>
        </authorList>
    </citation>
    <scope>NUCLEOTIDE SEQUENCE</scope>
    <source>
        <strain evidence="1">I2M19</strain>
    </source>
</reference>
<dbReference type="Proteomes" id="UP001647509">
    <property type="component" value="Unassembled WGS sequence"/>
</dbReference>
<proteinExistence type="predicted"/>
<accession>A0ACC5UCC5</accession>
<gene>
    <name evidence="1" type="ORF">KO493_14850</name>
</gene>
<dbReference type="EMBL" id="JAHKPD010000024">
    <property type="protein sequence ID" value="MBU2951977.1"/>
    <property type="molecule type" value="Genomic_DNA"/>
</dbReference>
<protein>
    <submittedName>
        <fullName evidence="1">Uncharacterized protein</fullName>
    </submittedName>
</protein>
<organism evidence="1 2">
    <name type="scientific">Pseudotamlana agarivorans</name>
    <dbReference type="NCBI Taxonomy" id="481183"/>
    <lineage>
        <taxon>Bacteria</taxon>
        <taxon>Pseudomonadati</taxon>
        <taxon>Bacteroidota</taxon>
        <taxon>Flavobacteriia</taxon>
        <taxon>Flavobacteriales</taxon>
        <taxon>Flavobacteriaceae</taxon>
        <taxon>Pseudotamlana</taxon>
    </lineage>
</organism>
<evidence type="ECO:0000313" key="1">
    <source>
        <dbReference type="EMBL" id="MBU2951977.1"/>
    </source>
</evidence>
<sequence length="243" mass="26125">MKKITLLLMMLGVITYTTNLKAQTNYISSMNGGTPYLSTESFAGYDWSGVGNHSFNNTNSSAITFEITDFDESNPEVGAELYIKLLRVGFGHGALNWGSDNETLLKTISAADFTNGAATVTVSLPSGTLPVGQTVDYESGYLWVIQVAGANGGGKTYINYVSNIEEEIVLSSKDFNKNKLGAFYNSNIDAIVMDQTLSGDYAIYDLSGRAITKGLISSEISTSSLKGGMYILSTQEGVLKFVK</sequence>